<dbReference type="GO" id="GO:0019062">
    <property type="term" value="P:virion attachment to host cell"/>
    <property type="evidence" value="ECO:0007669"/>
    <property type="project" value="UniProtKB-KW"/>
</dbReference>
<comment type="PTM">
    <text evidence="22">In natural infection, inactive HA is matured into HA1 and HA2 outside the cell by one or more trypsin-like, arginine-specific endoprotease secreted by the bronchial epithelial cells. One identified protease that may be involved in this process is secreted in lungs by club cells.</text>
</comment>
<keyword evidence="8 22" id="KW-0945">Host-virus interaction</keyword>
<keyword evidence="14 22" id="KW-1164">Virus endocytosis by host</keyword>
<evidence type="ECO:0000256" key="16">
    <source>
        <dbReference type="ARBA" id="ARBA00023139"/>
    </source>
</evidence>
<keyword evidence="9 22" id="KW-1162">Viral penetration into host cytoplasm</keyword>
<evidence type="ECO:0000256" key="12">
    <source>
        <dbReference type="ARBA" id="ARBA00022870"/>
    </source>
</evidence>
<dbReference type="GO" id="GO:0019031">
    <property type="term" value="C:viral envelope"/>
    <property type="evidence" value="ECO:0007669"/>
    <property type="project" value="UniProtKB-UniRule"/>
</dbReference>
<dbReference type="GO" id="GO:0055036">
    <property type="term" value="C:virion membrane"/>
    <property type="evidence" value="ECO:0007669"/>
    <property type="project" value="UniProtKB-SubCell"/>
</dbReference>
<keyword evidence="22" id="KW-0732">Signal</keyword>
<keyword evidence="10 22" id="KW-1161">Viral attachment to host cell</keyword>
<dbReference type="InterPro" id="IPR000149">
    <property type="entry name" value="Hemagglutn_influenz_A"/>
</dbReference>
<evidence type="ECO:0000256" key="9">
    <source>
        <dbReference type="ARBA" id="ARBA00022595"/>
    </source>
</evidence>
<dbReference type="Gene3D" id="3.90.209.20">
    <property type="match status" value="1"/>
</dbReference>
<dbReference type="Pfam" id="PF00509">
    <property type="entry name" value="Hemagglutinin"/>
    <property type="match status" value="1"/>
</dbReference>
<keyword evidence="7 22" id="KW-1165">Clathrin-mediated endocytosis of virus by host</keyword>
<dbReference type="InterPro" id="IPR001364">
    <property type="entry name" value="Hemagglutn_influenz_A/B"/>
</dbReference>
<dbReference type="InterPro" id="IPR008980">
    <property type="entry name" value="Capsid_hemagglutn"/>
</dbReference>
<evidence type="ECO:0000256" key="19">
    <source>
        <dbReference type="ARBA" id="ARBA00023261"/>
    </source>
</evidence>
<dbReference type="GO" id="GO:0020002">
    <property type="term" value="C:host cell plasma membrane"/>
    <property type="evidence" value="ECO:0007669"/>
    <property type="project" value="UniProtKB-SubCell"/>
</dbReference>
<keyword evidence="18 22" id="KW-0325">Glycoprotein</keyword>
<keyword evidence="16 22" id="KW-0564">Palmitate</keyword>
<keyword evidence="5 22" id="KW-1032">Host cell membrane</keyword>
<evidence type="ECO:0000313" key="24">
    <source>
        <dbReference type="EMBL" id="QBK20038.1"/>
    </source>
</evidence>
<evidence type="ECO:0000256" key="15">
    <source>
        <dbReference type="ARBA" id="ARBA00023136"/>
    </source>
</evidence>
<keyword evidence="20 22" id="KW-0449">Lipoprotein</keyword>
<keyword evidence="11 22" id="KW-0946">Virion</keyword>
<evidence type="ECO:0000256" key="6">
    <source>
        <dbReference type="ARBA" id="ARBA00022546"/>
    </source>
</evidence>
<comment type="function">
    <text evidence="22">Binds to sialic acid-containing receptors on the cell surface, bringing about the attachment of the virus particle to the cell. This attachment induces virion internalization either through clathrin-dependent endocytosis or through clathrin- and caveolin-independent pathway. Plays a major role in the determination of host range restriction and virulence. Class I viral fusion protein. Responsible for penetration of the virus into the cell cytoplasm by mediating the fusion of the membrane of the endocytosed virus particle with the endosomal membrane. Low pH in endosomes induces an irreversible conformational change in HA2, releasing the fusion hydrophobic peptide. Several trimers are required to form a competent fusion pore.</text>
</comment>
<comment type="caution">
    <text evidence="22">Lacks conserved residue(s) required for the propagation of feature annotation.</text>
</comment>
<reference evidence="24" key="1">
    <citation type="submission" date="2019-03" db="EMBL/GenBank/DDBJ databases">
        <authorList>
            <person name="Lu Q."/>
            <person name="Jiang W.M."/>
            <person name="Hou G.Y."/>
            <person name="Li J.P."/>
            <person name="Peng C."/>
            <person name="Wang S.C."/>
            <person name="Zhuang Q.Y."/>
            <person name="Liu S."/>
            <person name="Chen J.M."/>
        </authorList>
    </citation>
    <scope>NUCLEOTIDE SEQUENCE</scope>
    <source>
        <strain evidence="24">A/chicken/Qinghai/Q1168/2015</strain>
    </source>
</reference>
<comment type="subcellular location">
    <subcellularLocation>
        <location evidence="1 22">Host apical cell membrane</location>
        <topology evidence="1 22">Single-pass type I membrane protein</topology>
    </subcellularLocation>
    <subcellularLocation>
        <location evidence="22">Virion membrane</location>
        <topology evidence="22">Single-pass type I membrane protein</topology>
    </subcellularLocation>
    <text evidence="22">Targeted to the apical plasma membrane in epithelial polarized cells through a signal present in the transmembrane domain. Associated with glycosphingolipid- and cholesterol-enriched detergent-resistant lipid rafts.</text>
</comment>
<comment type="PTM">
    <text evidence="22">Palmitoylated.</text>
</comment>
<dbReference type="GO" id="GO:0046789">
    <property type="term" value="F:host cell surface receptor binding"/>
    <property type="evidence" value="ECO:0007669"/>
    <property type="project" value="UniProtKB-UniRule"/>
</dbReference>
<evidence type="ECO:0000256" key="1">
    <source>
        <dbReference type="ARBA" id="ARBA00004310"/>
    </source>
</evidence>
<dbReference type="Gene3D" id="2.10.77.10">
    <property type="entry name" value="Hemagglutinin Chain A, Domain 2"/>
    <property type="match status" value="1"/>
</dbReference>
<sequence precursor="true">MDTASLMTILLILTVSNANEICLGYQSTNSTETVNTLTENYVPVTHAKELLHTQHNGMLGATSLGHPLILDTCTIEGLIYGNPSCDLLLGGREWSYIVERPSAVNGLCYPGNVQNLEELRSLFSSARSYQRIQIFPHTIWNVSYSGTSKACSDSFYRSMRWLTQKNNNYPIQDAQYTNNQEKNILFMWGINHPPTDTAQTNLYTRTDTTTSVATEEINRTFKPLIGPRPLVNGLMGRINYYWSVLKPGHTLRIKSNGNLIAPWDGHILSRESHGRILKTDLKRESCSVLCQAELGGLDTTLLLQNVSKYAFRKCSKYIGIKSLKLAVGLRNVPCRFSRGLFGAIAGFIEAGWSGLDESWYGFQHSNDQGVGMAADRDSTQKASDPITSELNNIVGKTINRFESLDHEFSEVGNRIDIISTKIHDQIQNIWAYKPEIIVLLQNQKTMEEHDANVNNRRDKVKTEGGCNAVEDSKRFFDTYHKCDDQSMESIRNGGNNRRRYQEESKEVRQKMEGVKPEDEGFQGILAFYLSVESSMETQGRFVALELWSMSNWSDRCNSCI</sequence>
<dbReference type="Gene3D" id="3.90.20.10">
    <property type="match status" value="1"/>
</dbReference>
<evidence type="ECO:0000256" key="11">
    <source>
        <dbReference type="ARBA" id="ARBA00022844"/>
    </source>
</evidence>
<dbReference type="GO" id="GO:0039654">
    <property type="term" value="P:fusion of virus membrane with host endosome membrane"/>
    <property type="evidence" value="ECO:0007669"/>
    <property type="project" value="UniProtKB-UniRule"/>
</dbReference>
<feature type="lipid moiety-binding region" description="S-palmitoyl cysteine; by host" evidence="22">
    <location>
        <position position="556"/>
    </location>
</feature>
<comment type="similarity">
    <text evidence="2 22 23">Belongs to the influenza viruses hemagglutinin family.</text>
</comment>
<keyword evidence="22" id="KW-0812">Transmembrane</keyword>
<dbReference type="SUPFAM" id="SSF58064">
    <property type="entry name" value="Influenza hemagglutinin (stalk)"/>
    <property type="match status" value="1"/>
</dbReference>
<gene>
    <name evidence="22 24" type="primary">HA</name>
</gene>
<evidence type="ECO:0000256" key="4">
    <source>
        <dbReference type="ARBA" id="ARBA00022510"/>
    </source>
</evidence>
<keyword evidence="6 22" id="KW-0348">Hemagglutinin</keyword>
<dbReference type="GO" id="GO:0016020">
    <property type="term" value="C:membrane"/>
    <property type="evidence" value="ECO:0007669"/>
    <property type="project" value="UniProtKB-UniRule"/>
</dbReference>
<evidence type="ECO:0000256" key="23">
    <source>
        <dbReference type="RuleBase" id="RU003324"/>
    </source>
</evidence>
<accession>A0A481X0J5</accession>
<keyword evidence="4 22" id="KW-1170">Fusion of virus membrane with host endosomal membrane</keyword>
<keyword evidence="17 22" id="KW-1015">Disulfide bond</keyword>
<evidence type="ECO:0000256" key="14">
    <source>
        <dbReference type="ARBA" id="ARBA00022890"/>
    </source>
</evidence>
<evidence type="ECO:0000256" key="20">
    <source>
        <dbReference type="ARBA" id="ARBA00023288"/>
    </source>
</evidence>
<evidence type="ECO:0000256" key="3">
    <source>
        <dbReference type="ARBA" id="ARBA00022506"/>
    </source>
</evidence>
<dbReference type="HAMAP" id="MF_04072">
    <property type="entry name" value="INFV_HEMA"/>
    <property type="match status" value="1"/>
</dbReference>
<protein>
    <recommendedName>
        <fullName evidence="22">Hemagglutinin</fullName>
    </recommendedName>
    <component>
        <recommendedName>
            <fullName evidence="22">Hemagglutinin HA1 chain</fullName>
        </recommendedName>
    </component>
    <component>
        <recommendedName>
            <fullName evidence="22">Hemagglutinin HA2 chain</fullName>
        </recommendedName>
    </component>
</protein>
<proteinExistence type="inferred from homology"/>
<dbReference type="EMBL" id="MK600708">
    <property type="protein sequence ID" value="QBK20038.1"/>
    <property type="molecule type" value="Viral_cRNA"/>
</dbReference>
<feature type="site" description="Cleavage; by host" evidence="22">
    <location>
        <begin position="338"/>
        <end position="339"/>
    </location>
</feature>
<keyword evidence="22" id="KW-1133">Transmembrane helix</keyword>
<evidence type="ECO:0000256" key="17">
    <source>
        <dbReference type="ARBA" id="ARBA00023157"/>
    </source>
</evidence>
<keyword evidence="12 22" id="KW-1043">Host membrane</keyword>
<dbReference type="PRINTS" id="PR00329">
    <property type="entry name" value="HEMAGGLUTN12"/>
</dbReference>
<evidence type="ECO:0000256" key="5">
    <source>
        <dbReference type="ARBA" id="ARBA00022511"/>
    </source>
</evidence>
<keyword evidence="13 22" id="KW-0261">Viral envelope protein</keyword>
<evidence type="ECO:0000256" key="8">
    <source>
        <dbReference type="ARBA" id="ARBA00022581"/>
    </source>
</evidence>
<comment type="function">
    <text evidence="23">Binds to sialic acid-containing receptors on the cell surface, bringing about the attachment of the virus particle to the cell. This attachment induces virion internalization of about two third of the virus particles through clathrin-dependent endocytosis and about one third through a clathrin- and caveolin-independent pathway. Plays a major role in the determination of host range restriction and virulence. Class I viral fusion protein. Responsible for penetration of the virus into the cell cytoplasm by mediating the fusion of the membrane of the endocytosed virus particle with the endosomal membrane. Low pH in endosomes induces an irreversible conformational change in HA2, releasing the fusion hydrophobic peptide. Several trimers are required to form a competent fusion pore.</text>
</comment>
<evidence type="ECO:0000256" key="2">
    <source>
        <dbReference type="ARBA" id="ARBA00006321"/>
    </source>
</evidence>
<organism evidence="24">
    <name type="scientific">Influenza A virus</name>
    <dbReference type="NCBI Taxonomy" id="11320"/>
    <lineage>
        <taxon>Viruses</taxon>
        <taxon>Riboviria</taxon>
        <taxon>Orthornavirae</taxon>
        <taxon>Negarnaviricota</taxon>
        <taxon>Polyploviricotina</taxon>
        <taxon>Insthoviricetes</taxon>
        <taxon>Articulavirales</taxon>
        <taxon>Orthomyxoviridae</taxon>
        <taxon>Alphainfluenzavirus</taxon>
        <taxon>Alphainfluenzavirus influenzae</taxon>
    </lineage>
</organism>
<dbReference type="SUPFAM" id="SSF49818">
    <property type="entry name" value="Viral protein domain"/>
    <property type="match status" value="1"/>
</dbReference>
<dbReference type="PRINTS" id="PR00330">
    <property type="entry name" value="HEMAGGLUTN1"/>
</dbReference>
<evidence type="ECO:0000256" key="10">
    <source>
        <dbReference type="ARBA" id="ARBA00022804"/>
    </source>
</evidence>
<keyword evidence="21 22" id="KW-1160">Virus entry into host cell</keyword>
<dbReference type="InterPro" id="IPR013828">
    <property type="entry name" value="Hemagglutn_HA1_a/b_dom_sf"/>
</dbReference>
<feature type="lipid moiety-binding region" description="S-palmitoyl cysteine; by host" evidence="22">
    <location>
        <position position="559"/>
    </location>
</feature>
<evidence type="ECO:0000256" key="22">
    <source>
        <dbReference type="HAMAP-Rule" id="MF_04072"/>
    </source>
</evidence>
<keyword evidence="19 22" id="KW-1167">Clathrin- and caveolin-independent endocytosis of virus by host</keyword>
<dbReference type="GO" id="GO:0019064">
    <property type="term" value="P:fusion of virus membrane with host plasma membrane"/>
    <property type="evidence" value="ECO:0007669"/>
    <property type="project" value="InterPro"/>
</dbReference>
<dbReference type="GO" id="GO:0075512">
    <property type="term" value="P:clathrin-dependent endocytosis of virus by host cell"/>
    <property type="evidence" value="ECO:0007669"/>
    <property type="project" value="UniProtKB-UniRule"/>
</dbReference>
<evidence type="ECO:0000256" key="21">
    <source>
        <dbReference type="ARBA" id="ARBA00023296"/>
    </source>
</evidence>
<name>A0A481X0J5_9INFA</name>
<keyword evidence="15 22" id="KW-0472">Membrane</keyword>
<feature type="disulfide bond" evidence="22">
    <location>
        <begin position="73"/>
        <end position="85"/>
    </location>
</feature>
<dbReference type="GO" id="GO:0046761">
    <property type="term" value="P:viral budding from plasma membrane"/>
    <property type="evidence" value="ECO:0007669"/>
    <property type="project" value="UniProtKB-UniRule"/>
</dbReference>
<evidence type="ECO:0000256" key="13">
    <source>
        <dbReference type="ARBA" id="ARBA00022879"/>
    </source>
</evidence>
<evidence type="ECO:0000256" key="18">
    <source>
        <dbReference type="ARBA" id="ARBA00023180"/>
    </source>
</evidence>
<feature type="disulfide bond" evidence="22">
    <location>
        <begin position="290"/>
        <end position="314"/>
    </location>
</feature>
<keyword evidence="3 22" id="KW-1168">Fusion of virus membrane with host membrane</keyword>
<comment type="subunit">
    <text evidence="22 23">Homotrimer of disulfide-linked HA1-HA2.</text>
</comment>
<feature type="chain" id="PRO_5023235619" description="Hemagglutinin HA2 chain" evidence="22">
    <location>
        <begin position="339"/>
        <end position="560"/>
    </location>
</feature>
<evidence type="ECO:0000256" key="7">
    <source>
        <dbReference type="ARBA" id="ARBA00022570"/>
    </source>
</evidence>